<organism evidence="1 2">
    <name type="scientific">Durusdinium trenchii</name>
    <dbReference type="NCBI Taxonomy" id="1381693"/>
    <lineage>
        <taxon>Eukaryota</taxon>
        <taxon>Sar</taxon>
        <taxon>Alveolata</taxon>
        <taxon>Dinophyceae</taxon>
        <taxon>Suessiales</taxon>
        <taxon>Symbiodiniaceae</taxon>
        <taxon>Durusdinium</taxon>
    </lineage>
</organism>
<sequence>MVSDGADHEAVCAFSSLGTNGKNPQNCERDLHRWLEGLGIRLQPYTVSMNLQVESHEVVPHTVSVLLPHELIHCLSQDAFAFSSIFLGNMDQSARVGFWRHAQNLAPWANHPVFEQGVDLGSLVPLTIHGDGAQFFRDDEHYVYSISSLFGCNGCIQTSLLSKFPITIIPERWMRSSRAQKSVNQTVAQLVAWSLKCSVAGIAPDVGMYGEPLTGYRADMRGKPLGPWKGAYFAFKADLKARKWMHSFSRYYKANLICDSCLVSSAPQCPATMHYKNFGEEAAWPLTTITHEDYMRMPGPKSDWLQVEGFRLENCAFDFMHNVFLGTARDLCGSSIRVLLHSGWYDHVVGDMDCKLAAIQREMVKDCRDLGFYMPKKPVLTEANLGKDDYAQLGSRFKASHVKLIVFWLAKKTQKCSDEAPNDRIIHVLSTCAWSLQRCIDLCDSGGLILDTAAATEASESLVLHLKCYSWLAALFYRERKLWFKMRPKHHYIFHQARQLKEWKININSFSTWDEESFLGQIKSIATACHGATATRRVYQRYCVVLALMVQRHRELNNL</sequence>
<comment type="caution">
    <text evidence="1">The sequence shown here is derived from an EMBL/GenBank/DDBJ whole genome shotgun (WGS) entry which is preliminary data.</text>
</comment>
<accession>A0ABP0IBK5</accession>
<keyword evidence="2" id="KW-1185">Reference proteome</keyword>
<protein>
    <submittedName>
        <fullName evidence="1">Uncharacterized protein</fullName>
    </submittedName>
</protein>
<reference evidence="1 2" key="1">
    <citation type="submission" date="2024-02" db="EMBL/GenBank/DDBJ databases">
        <authorList>
            <person name="Chen Y."/>
            <person name="Shah S."/>
            <person name="Dougan E. K."/>
            <person name="Thang M."/>
            <person name="Chan C."/>
        </authorList>
    </citation>
    <scope>NUCLEOTIDE SEQUENCE [LARGE SCALE GENOMIC DNA]</scope>
</reference>
<name>A0ABP0IBK5_9DINO</name>
<evidence type="ECO:0000313" key="2">
    <source>
        <dbReference type="Proteomes" id="UP001642464"/>
    </source>
</evidence>
<dbReference type="EMBL" id="CAXAMM010003448">
    <property type="protein sequence ID" value="CAK8999973.1"/>
    <property type="molecule type" value="Genomic_DNA"/>
</dbReference>
<dbReference type="Proteomes" id="UP001642464">
    <property type="component" value="Unassembled WGS sequence"/>
</dbReference>
<evidence type="ECO:0000313" key="1">
    <source>
        <dbReference type="EMBL" id="CAK8999973.1"/>
    </source>
</evidence>
<proteinExistence type="predicted"/>
<gene>
    <name evidence="1" type="ORF">SCF082_LOCUS6292</name>
</gene>